<name>A0AAC9AVR5_SPHMC</name>
<dbReference type="Proteomes" id="UP000076088">
    <property type="component" value="Chromosome"/>
</dbReference>
<dbReference type="AlphaFoldDB" id="A0AAC9AVR5"/>
<dbReference type="SUPFAM" id="SSF52266">
    <property type="entry name" value="SGNH hydrolase"/>
    <property type="match status" value="1"/>
</dbReference>
<proteinExistence type="predicted"/>
<dbReference type="EMBL" id="CP013344">
    <property type="protein sequence ID" value="AMU90542.1"/>
    <property type="molecule type" value="Genomic_DNA"/>
</dbReference>
<accession>A0AAC9AVR5</accession>
<protein>
    <submittedName>
        <fullName evidence="1">Uncharacterized protein</fullName>
    </submittedName>
</protein>
<evidence type="ECO:0000313" key="1">
    <source>
        <dbReference type="EMBL" id="AMU90542.1"/>
    </source>
</evidence>
<reference evidence="1 2" key="2">
    <citation type="journal article" date="2016" name="Genome Announc.">
        <title>Complete Genome Sequence of Sphingopyxis macrogoltabida Strain 203N (NBRC 111659), a Polyethylene Glycol Degrader.</title>
        <authorList>
            <person name="Ohtsubo Y."/>
            <person name="Nonoyama S."/>
            <person name="Nagata Y."/>
            <person name="Numata M."/>
            <person name="Tsuchikane K."/>
            <person name="Hosoyama A."/>
            <person name="Yamazoe A."/>
            <person name="Tsuda M."/>
            <person name="Fujita N."/>
            <person name="Kawai F."/>
        </authorList>
    </citation>
    <scope>NUCLEOTIDE SEQUENCE [LARGE SCALE GENOMIC DNA]</scope>
    <source>
        <strain evidence="1 2">203N</strain>
    </source>
</reference>
<gene>
    <name evidence="1" type="ORF">ATM17_16080</name>
</gene>
<dbReference type="Gene3D" id="3.40.50.1110">
    <property type="entry name" value="SGNH hydrolase"/>
    <property type="match status" value="1"/>
</dbReference>
<organism evidence="1 2">
    <name type="scientific">Sphingopyxis macrogoltabida</name>
    <name type="common">Sphingomonas macrogoltabidus</name>
    <dbReference type="NCBI Taxonomy" id="33050"/>
    <lineage>
        <taxon>Bacteria</taxon>
        <taxon>Pseudomonadati</taxon>
        <taxon>Pseudomonadota</taxon>
        <taxon>Alphaproteobacteria</taxon>
        <taxon>Sphingomonadales</taxon>
        <taxon>Sphingomonadaceae</taxon>
        <taxon>Sphingopyxis</taxon>
    </lineage>
</organism>
<dbReference type="InterPro" id="IPR036514">
    <property type="entry name" value="SGNH_hydro_sf"/>
</dbReference>
<dbReference type="KEGG" id="smaz:LH19_15510"/>
<dbReference type="RefSeq" id="WP_054729584.1">
    <property type="nucleotide sequence ID" value="NZ_CP009429.1"/>
</dbReference>
<sequence length="1087" mass="115853">MGVIADKFEEAFRDFTTAGVMSSGRFTPDKALIRALGMVIESQIVTSGLGFGNADTEAGLPVDGPADETSPHIVFVNDDPDAEKNGPWVWRNDAWEYYTEFYAALANVVAPLVAQAQAWAEGNDPGGPGTKSAKQWHDAAAALVAVLGDTWPLKPPAWSNALRGRYGIGGASALSLSGSAVQKSNIWSQDIYDAYGEPNVIEISGVAAAAGAYTPEIDIVLSVADLARIGIIPDDVAPPTISLRAAIMLSGLVNQNITTVVADGYGQVAFALRYDGANGSTVSAFSAARQDIVFYNNNAALHGSGYNPPGNPFAGSVGAMLADTGRFKGYKRSGFKVYATLNGKALTHLKIKIFGRAVAEGAYTLRLARLAVVAGSVIDDAKSYIDREDKEAATVSPSEYGFVTVQNASKVGVFGNSFSYGQFNPRGKNWIAKASAFTDYNFENLAISGDTVITQIERVRAGRISFGNRSAKDFGLTYAMLVAAENDPTYERNKDYADDIRAFCQTARSINGTPIIATEWLKEQFGGEYQVQLHALAAEFDGYFLNLTTTGRRFDNGRDLEFWGSGHPGVRTNHLFADPVTQFVRSLPRPRQSLKIFRRRPSYAVAGLDDLVYDSHFERAQRFMEIDSGHNSMVTAADKYMDALATSGGAIGYASNDSEYLKLQAGVAVAFADYATVDAILPGTDQTLDEVALLLSDPSVTVYVRDVLAAPYESAPPTGVRYERFTSTGNPAVVPGDTYTSDDAGLPGAFTIVGKVGAEVLMSPMDPNRAKRGAGTLTRTGGSGAPSITYTAAMPGAHPDYYTNFGKPEGHWVQVVGSSAGVFTVTDLRGRMQVDRIQFLIYKVGGFSLSDVRVRYKGASGKPAVPRPYFGPRARGKQLLAQTLCGTVGQLANWTVIGALNAGKHVGDNVGTPVGTTGYVTVNTVNKLKQAIAIPNDTREDREIEIRITCRRWVEKVNSGTYPVAAPITGDSFDWGQLQVELIEGGIAAVRTEEVGLHWKEVTFRCIVPAYTATLDVQISGTMGDIDIAEATVSFVAVDDWSAAVAGLSAQVTALDAQALALDARADAIEAAAALLDARVGVLEGGA</sequence>
<evidence type="ECO:0000313" key="2">
    <source>
        <dbReference type="Proteomes" id="UP000076088"/>
    </source>
</evidence>
<keyword evidence="2" id="KW-1185">Reference proteome</keyword>
<reference evidence="2" key="1">
    <citation type="submission" date="2015-11" db="EMBL/GenBank/DDBJ databases">
        <title>Complete genome sequence of a polyethylene-glycol degrader Sphingopyxis macrogoltabida 203N (NBRC 111659).</title>
        <authorList>
            <person name="Yoshiyuki O."/>
            <person name="Shouta N."/>
            <person name="Nagata Y."/>
            <person name="Numata M."/>
            <person name="Tsuchikane K."/>
            <person name="Hosoyama A."/>
            <person name="Yamazoe A."/>
            <person name="Tsuda M."/>
            <person name="Fujita N."/>
            <person name="Kawai F."/>
        </authorList>
    </citation>
    <scope>NUCLEOTIDE SEQUENCE [LARGE SCALE GENOMIC DNA]</scope>
    <source>
        <strain evidence="2">203N</strain>
    </source>
</reference>
<dbReference type="GO" id="GO:0016788">
    <property type="term" value="F:hydrolase activity, acting on ester bonds"/>
    <property type="evidence" value="ECO:0007669"/>
    <property type="project" value="UniProtKB-ARBA"/>
</dbReference>